<keyword evidence="1" id="KW-0963">Cytoplasm</keyword>
<gene>
    <name evidence="5" type="ORF">EES38_04790</name>
</gene>
<reference evidence="5 6" key="1">
    <citation type="submission" date="2018-11" db="EMBL/GenBank/DDBJ databases">
        <title>Vibrio LJC006 sp. nov., isolated from seawater during the bloom of the enteromorpha.</title>
        <authorList>
            <person name="Liang J."/>
        </authorList>
    </citation>
    <scope>NUCLEOTIDE SEQUENCE [LARGE SCALE GENOMIC DNA]</scope>
    <source>
        <strain evidence="5 6">LJC006</strain>
    </source>
</reference>
<evidence type="ECO:0000256" key="2">
    <source>
        <dbReference type="ARBA" id="ARBA00023015"/>
    </source>
</evidence>
<protein>
    <submittedName>
        <fullName evidence="5">Sigma factor-binding protein Crl</fullName>
    </submittedName>
</protein>
<dbReference type="EMBL" id="RJVQ01000002">
    <property type="protein sequence ID" value="RQW63927.1"/>
    <property type="molecule type" value="Genomic_DNA"/>
</dbReference>
<dbReference type="GO" id="GO:0045893">
    <property type="term" value="P:positive regulation of DNA-templated transcription"/>
    <property type="evidence" value="ECO:0007669"/>
    <property type="project" value="InterPro"/>
</dbReference>
<keyword evidence="2" id="KW-0805">Transcription regulation</keyword>
<comment type="caution">
    <text evidence="5">The sequence shown here is derived from an EMBL/GenBank/DDBJ whole genome shotgun (WGS) entry which is preliminary data.</text>
</comment>
<dbReference type="RefSeq" id="WP_124936047.1">
    <property type="nucleotide sequence ID" value="NZ_RJVQ01000002.1"/>
</dbReference>
<sequence>MPGSFKEPTHNRLIAAFKAVGPYVREEQCKEGYYIFDCLSVCINDKKSPEEREFWGWWMEVTKDGELLKGQTFIGRYDSEGKWVKEKPAAKAVDEVKRTHGVFCQKIEAALKDKFDLEATLDSL</sequence>
<dbReference type="AlphaFoldDB" id="A0A3N9TI20"/>
<name>A0A3N9TI20_9VIBR</name>
<evidence type="ECO:0000256" key="1">
    <source>
        <dbReference type="ARBA" id="ARBA00022490"/>
    </source>
</evidence>
<dbReference type="Proteomes" id="UP000281112">
    <property type="component" value="Unassembled WGS sequence"/>
</dbReference>
<evidence type="ECO:0000256" key="4">
    <source>
        <dbReference type="ARBA" id="ARBA00023163"/>
    </source>
</evidence>
<accession>A0A3N9TI20</accession>
<keyword evidence="3" id="KW-0010">Activator</keyword>
<keyword evidence="6" id="KW-1185">Reference proteome</keyword>
<dbReference type="InterPro" id="IPR009986">
    <property type="entry name" value="Tscrpt_reg_Crl"/>
</dbReference>
<evidence type="ECO:0000313" key="5">
    <source>
        <dbReference type="EMBL" id="RQW63927.1"/>
    </source>
</evidence>
<dbReference type="NCBIfam" id="NF008217">
    <property type="entry name" value="PRK10984.1"/>
    <property type="match status" value="1"/>
</dbReference>
<dbReference type="OrthoDB" id="6428303at2"/>
<evidence type="ECO:0000313" key="6">
    <source>
        <dbReference type="Proteomes" id="UP000281112"/>
    </source>
</evidence>
<dbReference type="InterPro" id="IPR038208">
    <property type="entry name" value="Tscrpt_reg_Crl_sf"/>
</dbReference>
<proteinExistence type="predicted"/>
<dbReference type="Gene3D" id="3.30.310.230">
    <property type="entry name" value="Sigma factor-binding protein Crl monomer"/>
    <property type="match status" value="1"/>
</dbReference>
<dbReference type="Pfam" id="PF07417">
    <property type="entry name" value="Crl"/>
    <property type="match status" value="1"/>
</dbReference>
<organism evidence="5 6">
    <name type="scientific">Vibrio viridaestus</name>
    <dbReference type="NCBI Taxonomy" id="2487322"/>
    <lineage>
        <taxon>Bacteria</taxon>
        <taxon>Pseudomonadati</taxon>
        <taxon>Pseudomonadota</taxon>
        <taxon>Gammaproteobacteria</taxon>
        <taxon>Vibrionales</taxon>
        <taxon>Vibrionaceae</taxon>
        <taxon>Vibrio</taxon>
    </lineage>
</organism>
<keyword evidence="4" id="KW-0804">Transcription</keyword>
<evidence type="ECO:0000256" key="3">
    <source>
        <dbReference type="ARBA" id="ARBA00023159"/>
    </source>
</evidence>